<keyword evidence="5 7" id="KW-0658">Purine biosynthesis</keyword>
<comment type="function">
    <text evidence="7">Catalyzes the formation of phosphoribosylamine from phosphoribosylpyrophosphate (PRPP) and glutamine.</text>
</comment>
<dbReference type="HAMAP" id="MF_01931">
    <property type="entry name" value="PurF"/>
    <property type="match status" value="1"/>
</dbReference>
<feature type="binding site" evidence="7">
    <location>
        <position position="453"/>
    </location>
    <ligand>
        <name>[4Fe-4S] cluster</name>
        <dbReference type="ChEBI" id="CHEBI:49883"/>
    </ligand>
</feature>
<dbReference type="Pfam" id="PF00156">
    <property type="entry name" value="Pribosyltran"/>
    <property type="match status" value="1"/>
</dbReference>
<dbReference type="Gene3D" id="3.60.20.10">
    <property type="entry name" value="Glutamine Phosphoribosylpyrophosphate, subunit 1, domain 1"/>
    <property type="match status" value="1"/>
</dbReference>
<keyword evidence="7" id="KW-0460">Magnesium</keyword>
<dbReference type="Gene3D" id="3.40.50.2020">
    <property type="match status" value="1"/>
</dbReference>
<feature type="binding site" evidence="7">
    <location>
        <position position="450"/>
    </location>
    <ligand>
        <name>[4Fe-4S] cluster</name>
        <dbReference type="ChEBI" id="CHEBI:49883"/>
    </ligand>
</feature>
<dbReference type="CDD" id="cd00715">
    <property type="entry name" value="GPATase_N"/>
    <property type="match status" value="1"/>
</dbReference>
<comment type="catalytic activity">
    <reaction evidence="7 8">
        <text>5-phospho-beta-D-ribosylamine + L-glutamate + diphosphate = 5-phospho-alpha-D-ribose 1-diphosphate + L-glutamine + H2O</text>
        <dbReference type="Rhea" id="RHEA:14905"/>
        <dbReference type="ChEBI" id="CHEBI:15377"/>
        <dbReference type="ChEBI" id="CHEBI:29985"/>
        <dbReference type="ChEBI" id="CHEBI:33019"/>
        <dbReference type="ChEBI" id="CHEBI:58017"/>
        <dbReference type="ChEBI" id="CHEBI:58359"/>
        <dbReference type="ChEBI" id="CHEBI:58681"/>
        <dbReference type="EC" id="2.4.2.14"/>
    </reaction>
</comment>
<dbReference type="EMBL" id="JANPWE010000003">
    <property type="protein sequence ID" value="MCR6545278.1"/>
    <property type="molecule type" value="Genomic_DNA"/>
</dbReference>
<comment type="caution">
    <text evidence="10">The sequence shown here is derived from an EMBL/GenBank/DDBJ whole genome shotgun (WGS) entry which is preliminary data.</text>
</comment>
<dbReference type="RefSeq" id="WP_257912929.1">
    <property type="nucleotide sequence ID" value="NZ_JANPWE010000003.1"/>
</dbReference>
<keyword evidence="7" id="KW-0004">4Fe-4S</keyword>
<evidence type="ECO:0000313" key="10">
    <source>
        <dbReference type="EMBL" id="MCR6545278.1"/>
    </source>
</evidence>
<evidence type="ECO:0000259" key="9">
    <source>
        <dbReference type="PROSITE" id="PS51278"/>
    </source>
</evidence>
<keyword evidence="4 7" id="KW-0808">Transferase</keyword>
<sequence length="469" mass="50982">MRIEDKLNEECAVFGVSLTTDEAVGLTYNGLLSLQHRGQEGAGIAVVDDNNILYHKDVGLVSEVFCGGEFKNLSKGRIAVGHTRYSTTGNNKRENVGPFITEYLTGRIATAHNGNITNALDLRHQLKENGLYFHATSDSEVVSSLIAYCITKEQNTVLGVVKAADFLQGAFSLVIASGDNKLIAVRDPNGFRPLCIGQNGIGYAIASESCALEACGFEFIRDVLPGEIIVVENGSLTHQGVRLGKKDDGHGLCIFEYVYFARPDSVIDGLSIYEARHNMGTVLAEEYPVEADIVCGVPDSGLEAASGYSAQSGIPLVSGFVKNRYIGRSFIYPTQSQRDSAVRLKLNPLTTNIQGKRIVLVDDSIVRGTTSEKIVRSLKNAGAKEVHVRISSPPFRHTCHYGTDIDSEENLIANHMDINEIRHKIGADSLGYISIEGLKRACGKCVLPFCTSCFTGHGESMPRKKDIFE</sequence>
<keyword evidence="7" id="KW-0411">Iron-sulfur</keyword>
<accession>A0ABT1Y325</accession>
<evidence type="ECO:0000256" key="3">
    <source>
        <dbReference type="ARBA" id="ARBA00022676"/>
    </source>
</evidence>
<comment type="pathway">
    <text evidence="1 7 8">Purine metabolism; IMP biosynthesis via de novo pathway; N(1)-(5-phospho-D-ribosyl)glycinamide from 5-phospho-alpha-D-ribose 1-diphosphate: step 1/2.</text>
</comment>
<comment type="similarity">
    <text evidence="2 7 8">In the C-terminal section; belongs to the purine/pyrimidine phosphoribosyltransferase family.</text>
</comment>
<protein>
    <recommendedName>
        <fullName evidence="7">Amidophosphoribosyltransferase</fullName>
        <shortName evidence="7">ATase</shortName>
        <ecNumber evidence="7">2.4.2.14</ecNumber>
    </recommendedName>
    <alternativeName>
        <fullName evidence="7">Glutamine phosphoribosylpyrophosphate amidotransferase</fullName>
        <shortName evidence="7">GPATase</shortName>
    </alternativeName>
</protein>
<dbReference type="CDD" id="cd06223">
    <property type="entry name" value="PRTases_typeI"/>
    <property type="match status" value="1"/>
</dbReference>
<comment type="cofactor">
    <cofactor evidence="7">
        <name>Mg(2+)</name>
        <dbReference type="ChEBI" id="CHEBI:18420"/>
    </cofactor>
    <text evidence="7">Binds 1 Mg(2+) ion per subunit.</text>
</comment>
<keyword evidence="7" id="KW-0479">Metal-binding</keyword>
<keyword evidence="11" id="KW-1185">Reference proteome</keyword>
<comment type="cofactor">
    <cofactor evidence="7">
        <name>[4Fe-4S] cluster</name>
        <dbReference type="ChEBI" id="CHEBI:49883"/>
    </cofactor>
    <text evidence="7">Binds 1 [4Fe-4S] cluster per subunit.</text>
</comment>
<name>A0ABT1Y325_9FIRM</name>
<dbReference type="PROSITE" id="PS51278">
    <property type="entry name" value="GATASE_TYPE_2"/>
    <property type="match status" value="1"/>
</dbReference>
<dbReference type="InterPro" id="IPR005854">
    <property type="entry name" value="PurF"/>
</dbReference>
<dbReference type="SUPFAM" id="SSF53271">
    <property type="entry name" value="PRTase-like"/>
    <property type="match status" value="1"/>
</dbReference>
<evidence type="ECO:0000256" key="6">
    <source>
        <dbReference type="ARBA" id="ARBA00022962"/>
    </source>
</evidence>
<dbReference type="InterPro" id="IPR035584">
    <property type="entry name" value="PurF_N"/>
</dbReference>
<feature type="domain" description="Glutamine amidotransferase type-2" evidence="9">
    <location>
        <begin position="11"/>
        <end position="234"/>
    </location>
</feature>
<evidence type="ECO:0000256" key="7">
    <source>
        <dbReference type="HAMAP-Rule" id="MF_01931"/>
    </source>
</evidence>
<dbReference type="Proteomes" id="UP001524944">
    <property type="component" value="Unassembled WGS sequence"/>
</dbReference>
<dbReference type="EC" id="2.4.2.14" evidence="7"/>
<evidence type="ECO:0000256" key="8">
    <source>
        <dbReference type="PIRNR" id="PIRNR000485"/>
    </source>
</evidence>
<feature type="binding site" evidence="7">
    <location>
        <position position="362"/>
    </location>
    <ligand>
        <name>Mg(2+)</name>
        <dbReference type="ChEBI" id="CHEBI:18420"/>
    </ligand>
</feature>
<dbReference type="InterPro" id="IPR000836">
    <property type="entry name" value="PRTase_dom"/>
</dbReference>
<evidence type="ECO:0000313" key="11">
    <source>
        <dbReference type="Proteomes" id="UP001524944"/>
    </source>
</evidence>
<dbReference type="InterPro" id="IPR017932">
    <property type="entry name" value="GATase_2_dom"/>
</dbReference>
<feature type="binding site" evidence="7">
    <location>
        <position position="363"/>
    </location>
    <ligand>
        <name>Mg(2+)</name>
        <dbReference type="ChEBI" id="CHEBI:18420"/>
    </ligand>
</feature>
<dbReference type="InterPro" id="IPR029055">
    <property type="entry name" value="Ntn_hydrolases_N"/>
</dbReference>
<evidence type="ECO:0000256" key="2">
    <source>
        <dbReference type="ARBA" id="ARBA00010138"/>
    </source>
</evidence>
<keyword evidence="7" id="KW-0408">Iron</keyword>
<feature type="binding site" evidence="7">
    <location>
        <position position="300"/>
    </location>
    <ligand>
        <name>Mg(2+)</name>
        <dbReference type="ChEBI" id="CHEBI:18420"/>
    </ligand>
</feature>
<evidence type="ECO:0000256" key="5">
    <source>
        <dbReference type="ARBA" id="ARBA00022755"/>
    </source>
</evidence>
<dbReference type="NCBIfam" id="TIGR01134">
    <property type="entry name" value="purF"/>
    <property type="match status" value="1"/>
</dbReference>
<proteinExistence type="inferred from homology"/>
<dbReference type="InterPro" id="IPR029057">
    <property type="entry name" value="PRTase-like"/>
</dbReference>
<dbReference type="PANTHER" id="PTHR11907">
    <property type="entry name" value="AMIDOPHOSPHORIBOSYLTRANSFERASE"/>
    <property type="match status" value="1"/>
</dbReference>
<dbReference type="GO" id="GO:0004044">
    <property type="term" value="F:amidophosphoribosyltransferase activity"/>
    <property type="evidence" value="ECO:0007669"/>
    <property type="project" value="UniProtKB-EC"/>
</dbReference>
<feature type="binding site" evidence="7">
    <location>
        <position position="253"/>
    </location>
    <ligand>
        <name>[4Fe-4S] cluster</name>
        <dbReference type="ChEBI" id="CHEBI:49883"/>
    </ligand>
</feature>
<evidence type="ECO:0000256" key="1">
    <source>
        <dbReference type="ARBA" id="ARBA00005209"/>
    </source>
</evidence>
<keyword evidence="3 7" id="KW-0328">Glycosyltransferase</keyword>
<feature type="binding site" evidence="7">
    <location>
        <position position="399"/>
    </location>
    <ligand>
        <name>[4Fe-4S] cluster</name>
        <dbReference type="ChEBI" id="CHEBI:49883"/>
    </ligand>
</feature>
<gene>
    <name evidence="7 10" type="primary">purF</name>
    <name evidence="10" type="ORF">NVS47_07075</name>
</gene>
<feature type="active site" description="Nucleophile" evidence="7">
    <location>
        <position position="11"/>
    </location>
</feature>
<dbReference type="PIRSF" id="PIRSF000485">
    <property type="entry name" value="Amd_phspho_trans"/>
    <property type="match status" value="1"/>
</dbReference>
<dbReference type="Pfam" id="PF13522">
    <property type="entry name" value="GATase_6"/>
    <property type="match status" value="1"/>
</dbReference>
<organism evidence="10 11">
    <name type="scientific">Dehalobacterium formicoaceticum</name>
    <dbReference type="NCBI Taxonomy" id="51515"/>
    <lineage>
        <taxon>Bacteria</taxon>
        <taxon>Bacillati</taxon>
        <taxon>Bacillota</taxon>
        <taxon>Clostridia</taxon>
        <taxon>Eubacteriales</taxon>
        <taxon>Peptococcaceae</taxon>
        <taxon>Dehalobacterium</taxon>
    </lineage>
</organism>
<evidence type="ECO:0000256" key="4">
    <source>
        <dbReference type="ARBA" id="ARBA00022679"/>
    </source>
</evidence>
<keyword evidence="6 7" id="KW-0315">Glutamine amidotransferase</keyword>
<reference evidence="10 11" key="1">
    <citation type="submission" date="2022-08" db="EMBL/GenBank/DDBJ databases">
        <title>Proteogenomics of the novel Dehalobacterium formicoaceticum strain EZ94 highlights a key role of methyltransferases during anaerobic dichloromethane degradation.</title>
        <authorList>
            <person name="Wasmund K."/>
        </authorList>
    </citation>
    <scope>NUCLEOTIDE SEQUENCE [LARGE SCALE GENOMIC DNA]</scope>
    <source>
        <strain evidence="10 11">EZ94</strain>
    </source>
</reference>
<dbReference type="SUPFAM" id="SSF56235">
    <property type="entry name" value="N-terminal nucleophile aminohydrolases (Ntn hydrolases)"/>
    <property type="match status" value="1"/>
</dbReference>